<comment type="caution">
    <text evidence="1">The sequence shown here is derived from an EMBL/GenBank/DDBJ whole genome shotgun (WGS) entry which is preliminary data.</text>
</comment>
<dbReference type="RefSeq" id="WP_386803895.1">
    <property type="nucleotide sequence ID" value="NZ_JBHTMU010000020.1"/>
</dbReference>
<dbReference type="EMBL" id="JBHTMU010000020">
    <property type="protein sequence ID" value="MFD1343179.1"/>
    <property type="molecule type" value="Genomic_DNA"/>
</dbReference>
<sequence>MTAGLVCVPTEFRILARRGLCYVRHHGSLEIAEIARVFEAYLAHPDFRPGQTQLLDMRDVTDHRISYAELMSFHTRVASLMPRSHAEMIAGILVASKPGRQLAEFYERYWSSVPEMLVTVQEDPAALLDILGQPERTIEDLLETAA</sequence>
<accession>A0ABW3ZJF2</accession>
<evidence type="ECO:0000313" key="1">
    <source>
        <dbReference type="EMBL" id="MFD1343179.1"/>
    </source>
</evidence>
<proteinExistence type="predicted"/>
<evidence type="ECO:0000313" key="2">
    <source>
        <dbReference type="Proteomes" id="UP001597135"/>
    </source>
</evidence>
<reference evidence="2" key="1">
    <citation type="journal article" date="2019" name="Int. J. Syst. Evol. Microbiol.">
        <title>The Global Catalogue of Microorganisms (GCM) 10K type strain sequencing project: providing services to taxonomists for standard genome sequencing and annotation.</title>
        <authorList>
            <consortium name="The Broad Institute Genomics Platform"/>
            <consortium name="The Broad Institute Genome Sequencing Center for Infectious Disease"/>
            <person name="Wu L."/>
            <person name="Ma J."/>
        </authorList>
    </citation>
    <scope>NUCLEOTIDE SEQUENCE [LARGE SCALE GENOMIC DNA]</scope>
    <source>
        <strain evidence="2">CCUG 62953</strain>
    </source>
</reference>
<organism evidence="1 2">
    <name type="scientific">Litorisediminicola beolgyonensis</name>
    <dbReference type="NCBI Taxonomy" id="1173614"/>
    <lineage>
        <taxon>Bacteria</taxon>
        <taxon>Pseudomonadati</taxon>
        <taxon>Pseudomonadota</taxon>
        <taxon>Alphaproteobacteria</taxon>
        <taxon>Rhodobacterales</taxon>
        <taxon>Paracoccaceae</taxon>
        <taxon>Litorisediminicola</taxon>
    </lineage>
</organism>
<protein>
    <submittedName>
        <fullName evidence="1">Uncharacterized protein</fullName>
    </submittedName>
</protein>
<gene>
    <name evidence="1" type="ORF">ACFQ4E_12175</name>
</gene>
<dbReference type="Proteomes" id="UP001597135">
    <property type="component" value="Unassembled WGS sequence"/>
</dbReference>
<name>A0ABW3ZJF2_9RHOB</name>
<keyword evidence="2" id="KW-1185">Reference proteome</keyword>